<dbReference type="AlphaFoldDB" id="A1RDF4"/>
<dbReference type="Gene3D" id="2.40.128.20">
    <property type="match status" value="1"/>
</dbReference>
<protein>
    <recommendedName>
        <fullName evidence="5">Molybdenum cofactor biosynthesis protein F</fullName>
    </recommendedName>
</protein>
<dbReference type="RefSeq" id="WP_011777173.1">
    <property type="nucleotide sequence ID" value="NC_008713.1"/>
</dbReference>
<dbReference type="Pfam" id="PF10703">
    <property type="entry name" value="MoaF"/>
    <property type="match status" value="1"/>
</dbReference>
<dbReference type="KEGG" id="aau:AAur_pTC20104"/>
<dbReference type="OrthoDB" id="2560583at2"/>
<dbReference type="Proteomes" id="UP000000637">
    <property type="component" value="Plasmid pTC2"/>
</dbReference>
<evidence type="ECO:0000259" key="2">
    <source>
        <dbReference type="Pfam" id="PF17409"/>
    </source>
</evidence>
<proteinExistence type="predicted"/>
<keyword evidence="3" id="KW-0614">Plasmid</keyword>
<dbReference type="InterPro" id="IPR035348">
    <property type="entry name" value="MoaF_C"/>
</dbReference>
<feature type="domain" description="Molybdenum cofactor biosynthesis protein F N-terminal" evidence="1">
    <location>
        <begin position="13"/>
        <end position="117"/>
    </location>
</feature>
<dbReference type="Pfam" id="PF17409">
    <property type="entry name" value="MoaF_C"/>
    <property type="match status" value="1"/>
</dbReference>
<evidence type="ECO:0000313" key="3">
    <source>
        <dbReference type="EMBL" id="ABM10778.1"/>
    </source>
</evidence>
<organism evidence="3 4">
    <name type="scientific">Paenarthrobacter aurescens (strain TC1)</name>
    <dbReference type="NCBI Taxonomy" id="290340"/>
    <lineage>
        <taxon>Bacteria</taxon>
        <taxon>Bacillati</taxon>
        <taxon>Actinomycetota</taxon>
        <taxon>Actinomycetes</taxon>
        <taxon>Micrococcales</taxon>
        <taxon>Micrococcaceae</taxon>
        <taxon>Paenarthrobacter</taxon>
    </lineage>
</organism>
<dbReference type="InterPro" id="IPR012674">
    <property type="entry name" value="Calycin"/>
</dbReference>
<dbReference type="eggNOG" id="ENOG502Z9MG">
    <property type="taxonomic scope" value="Bacteria"/>
</dbReference>
<reference evidence="3 4" key="1">
    <citation type="journal article" date="2006" name="PLoS Genet.">
        <title>Secrets of soil survival revealed by the genome sequence of Arthrobacter aurescens TC1.</title>
        <authorList>
            <person name="Mongodin E.F."/>
            <person name="Shapir N."/>
            <person name="Daugherty S.C."/>
            <person name="DeBoy R.T."/>
            <person name="Emerson J.B."/>
            <person name="Shvartzbeyn A."/>
            <person name="Radune D."/>
            <person name="Vamathevan J."/>
            <person name="Riggs F."/>
            <person name="Grinberg V."/>
            <person name="Khouri H."/>
            <person name="Wackett L.P."/>
            <person name="Nelson K.E."/>
            <person name="Sadowsky M.J."/>
        </authorList>
    </citation>
    <scope>NUCLEOTIDE SEQUENCE [LARGE SCALE GENOMIC DNA]</scope>
    <source>
        <strain evidence="3 4">TC1</strain>
    </source>
</reference>
<evidence type="ECO:0000259" key="1">
    <source>
        <dbReference type="Pfam" id="PF10703"/>
    </source>
</evidence>
<gene>
    <name evidence="3" type="ordered locus">AAur_pTC20104</name>
</gene>
<keyword evidence="4" id="KW-1185">Reference proteome</keyword>
<accession>A1RDF4</accession>
<dbReference type="EMBL" id="CP000476">
    <property type="protein sequence ID" value="ABM10778.1"/>
    <property type="molecule type" value="Genomic_DNA"/>
</dbReference>
<evidence type="ECO:0000313" key="4">
    <source>
        <dbReference type="Proteomes" id="UP000000637"/>
    </source>
</evidence>
<dbReference type="HOGENOM" id="CLU_054159_0_0_11"/>
<dbReference type="InterPro" id="IPR024724">
    <property type="entry name" value="MoaF_N"/>
</dbReference>
<evidence type="ECO:0008006" key="5">
    <source>
        <dbReference type="Google" id="ProtNLM"/>
    </source>
</evidence>
<geneLocation type="plasmid" evidence="3 4">
    <name>pTC2</name>
</geneLocation>
<name>A1RDF4_PAEAT</name>
<sequence length="270" mass="30292">MTVQTGNLIEPTQWRNMEDFSEGIETNRLPQADGLNGTTTTITLADGSGSFDITVDAEGRATWTPHGIQWLNEGSGPADIVQFLAGAYWVDITTKGDLPQTVTTVFHPERRWALVVHTIVHGEDFATETRVMQEYYPGWIGDERPDANLPAPSRDLVGKRTLFRYSANHLYEHIYLSSRRFVWHNLVGEQRGHAAAELATTYKLDDGLYLFTWREEKIPVGTVFVFDYENGRSTGKFLGITGSNEIQNQGAGAYVIPFGYSEYADHQEPV</sequence>
<feature type="domain" description="MoaF C-terminal" evidence="2">
    <location>
        <begin position="151"/>
        <end position="255"/>
    </location>
</feature>